<sequence length="368" mass="41069">MVDIPFFKKFTLPSFSFDLGRHSPSFLGVDIGGYSVKVVQLRKEKERAVLETYGELKTGGYLKRTSGAAGSNFLRFLEADVTEMLSDILKESNVTTHQAVFSIPPISSFITVVDFPRLSPGEIQTAIPYEAKKYIPIPLSEVLLDWEVIDEGDKERVKILLVAVPKEVISKYKRIAQLSKLELRALEIENFSLVRSLVGPSRNVVAIINFGAYTTTVCVVDQGTLRLNHNIERGFHEITRTMVKALNISEERAEEFKKTVGLSEKPEEKEVVDVILGSLDALMRETERIVNVYNRANMRKVEQVILTGGGTNLFGLVDYAAKTFGLETIRANPFARLVYPAFLQPILHEIGPSFSTAVGLALREITSK</sequence>
<dbReference type="InterPro" id="IPR043129">
    <property type="entry name" value="ATPase_NBD"/>
</dbReference>
<dbReference type="NCBIfam" id="TIGR01175">
    <property type="entry name" value="pilM"/>
    <property type="match status" value="1"/>
</dbReference>
<dbReference type="Gene3D" id="3.30.420.40">
    <property type="match status" value="2"/>
</dbReference>
<dbReference type="InterPro" id="IPR005883">
    <property type="entry name" value="PilM"/>
</dbReference>
<evidence type="ECO:0000313" key="2">
    <source>
        <dbReference type="Proteomes" id="UP000177811"/>
    </source>
</evidence>
<dbReference type="Proteomes" id="UP000177811">
    <property type="component" value="Unassembled WGS sequence"/>
</dbReference>
<dbReference type="PIRSF" id="PIRSF019169">
    <property type="entry name" value="PilM"/>
    <property type="match status" value="1"/>
</dbReference>
<dbReference type="PANTHER" id="PTHR32432">
    <property type="entry name" value="CELL DIVISION PROTEIN FTSA-RELATED"/>
    <property type="match status" value="1"/>
</dbReference>
<dbReference type="EMBL" id="MHQL01000016">
    <property type="protein sequence ID" value="OHA03386.1"/>
    <property type="molecule type" value="Genomic_DNA"/>
</dbReference>
<evidence type="ECO:0000313" key="1">
    <source>
        <dbReference type="EMBL" id="OHA03386.1"/>
    </source>
</evidence>
<organism evidence="1 2">
    <name type="scientific">Candidatus Sungbacteria bacterium RIFCSPHIGHO2_02_FULL_51_29</name>
    <dbReference type="NCBI Taxonomy" id="1802273"/>
    <lineage>
        <taxon>Bacteria</taxon>
        <taxon>Candidatus Sungiibacteriota</taxon>
    </lineage>
</organism>
<dbReference type="InterPro" id="IPR050696">
    <property type="entry name" value="FtsA/MreB"/>
</dbReference>
<dbReference type="SUPFAM" id="SSF53067">
    <property type="entry name" value="Actin-like ATPase domain"/>
    <property type="match status" value="2"/>
</dbReference>
<accession>A0A1G2KVE9</accession>
<evidence type="ECO:0008006" key="3">
    <source>
        <dbReference type="Google" id="ProtNLM"/>
    </source>
</evidence>
<dbReference type="Gene3D" id="3.30.1490.300">
    <property type="match status" value="1"/>
</dbReference>
<dbReference type="Pfam" id="PF11104">
    <property type="entry name" value="PilM_2"/>
    <property type="match status" value="1"/>
</dbReference>
<dbReference type="PANTHER" id="PTHR32432:SF3">
    <property type="entry name" value="ETHANOLAMINE UTILIZATION PROTEIN EUTJ"/>
    <property type="match status" value="1"/>
</dbReference>
<comment type="caution">
    <text evidence="1">The sequence shown here is derived from an EMBL/GenBank/DDBJ whole genome shotgun (WGS) entry which is preliminary data.</text>
</comment>
<gene>
    <name evidence="1" type="ORF">A3C16_05670</name>
</gene>
<dbReference type="AlphaFoldDB" id="A0A1G2KVE9"/>
<protein>
    <recommendedName>
        <fullName evidence="3">SHS2 domain-containing protein</fullName>
    </recommendedName>
</protein>
<name>A0A1G2KVE9_9BACT</name>
<dbReference type="CDD" id="cd24049">
    <property type="entry name" value="ASKHA_NBD_PilM"/>
    <property type="match status" value="1"/>
</dbReference>
<reference evidence="1 2" key="1">
    <citation type="journal article" date="2016" name="Nat. Commun.">
        <title>Thousands of microbial genomes shed light on interconnected biogeochemical processes in an aquifer system.</title>
        <authorList>
            <person name="Anantharaman K."/>
            <person name="Brown C.T."/>
            <person name="Hug L.A."/>
            <person name="Sharon I."/>
            <person name="Castelle C.J."/>
            <person name="Probst A.J."/>
            <person name="Thomas B.C."/>
            <person name="Singh A."/>
            <person name="Wilkins M.J."/>
            <person name="Karaoz U."/>
            <person name="Brodie E.L."/>
            <person name="Williams K.H."/>
            <person name="Hubbard S.S."/>
            <person name="Banfield J.F."/>
        </authorList>
    </citation>
    <scope>NUCLEOTIDE SEQUENCE [LARGE SCALE GENOMIC DNA]</scope>
</reference>
<proteinExistence type="predicted"/>